<comment type="subunit">
    <text evidence="9">Homodimer.</text>
</comment>
<dbReference type="PANTHER" id="PTHR43285">
    <property type="entry name" value="ANTHRANILATE PHOSPHORIBOSYLTRANSFERASE"/>
    <property type="match status" value="1"/>
</dbReference>
<evidence type="ECO:0000256" key="4">
    <source>
        <dbReference type="ARBA" id="ARBA00022679"/>
    </source>
</evidence>
<dbReference type="UniPathway" id="UPA00035">
    <property type="reaction ID" value="UER00041"/>
</dbReference>
<keyword evidence="9" id="KW-0479">Metal-binding</keyword>
<feature type="binding site" evidence="9">
    <location>
        <position position="128"/>
    </location>
    <ligand>
        <name>anthranilate</name>
        <dbReference type="ChEBI" id="CHEBI:16567"/>
        <label>1</label>
    </ligand>
</feature>
<reference evidence="12 13" key="1">
    <citation type="submission" date="2019-02" db="EMBL/GenBank/DDBJ databases">
        <title>Deep-cultivation of Planctomycetes and their phenomic and genomic characterization uncovers novel biology.</title>
        <authorList>
            <person name="Wiegand S."/>
            <person name="Jogler M."/>
            <person name="Boedeker C."/>
            <person name="Pinto D."/>
            <person name="Vollmers J."/>
            <person name="Rivas-Marin E."/>
            <person name="Kohn T."/>
            <person name="Peeters S.H."/>
            <person name="Heuer A."/>
            <person name="Rast P."/>
            <person name="Oberbeckmann S."/>
            <person name="Bunk B."/>
            <person name="Jeske O."/>
            <person name="Meyerdierks A."/>
            <person name="Storesund J.E."/>
            <person name="Kallscheuer N."/>
            <person name="Luecker S."/>
            <person name="Lage O.M."/>
            <person name="Pohl T."/>
            <person name="Merkel B.J."/>
            <person name="Hornburger P."/>
            <person name="Mueller R.-W."/>
            <person name="Bruemmer F."/>
            <person name="Labrenz M."/>
            <person name="Spormann A.M."/>
            <person name="Op den Camp H."/>
            <person name="Overmann J."/>
            <person name="Amann R."/>
            <person name="Jetten M.S.M."/>
            <person name="Mascher T."/>
            <person name="Medema M.H."/>
            <person name="Devos D.P."/>
            <person name="Kaster A.-K."/>
            <person name="Ovreas L."/>
            <person name="Rohde M."/>
            <person name="Galperin M.Y."/>
            <person name="Jogler C."/>
        </authorList>
    </citation>
    <scope>NUCLEOTIDE SEQUENCE [LARGE SCALE GENOMIC DNA]</scope>
    <source>
        <strain evidence="12 13">CA12</strain>
    </source>
</reference>
<feature type="binding site" evidence="9">
    <location>
        <position position="242"/>
    </location>
    <ligand>
        <name>Mg(2+)</name>
        <dbReference type="ChEBI" id="CHEBI:18420"/>
        <label>2</label>
    </ligand>
</feature>
<feature type="binding site" evidence="9">
    <location>
        <begin position="107"/>
        <end position="110"/>
    </location>
    <ligand>
        <name>5-phospho-alpha-D-ribose 1-diphosphate</name>
        <dbReference type="ChEBI" id="CHEBI:58017"/>
    </ligand>
</feature>
<feature type="binding site" evidence="9">
    <location>
        <begin position="100"/>
        <end position="101"/>
    </location>
    <ligand>
        <name>5-phospho-alpha-D-ribose 1-diphosphate</name>
        <dbReference type="ChEBI" id="CHEBI:58017"/>
    </ligand>
</feature>
<evidence type="ECO:0000256" key="5">
    <source>
        <dbReference type="ARBA" id="ARBA00022822"/>
    </source>
</evidence>
<dbReference type="SUPFAM" id="SSF52418">
    <property type="entry name" value="Nucleoside phosphorylase/phosphoribosyltransferase catalytic domain"/>
    <property type="match status" value="1"/>
</dbReference>
<keyword evidence="13" id="KW-1185">Reference proteome</keyword>
<evidence type="ECO:0000256" key="1">
    <source>
        <dbReference type="ARBA" id="ARBA00004907"/>
    </source>
</evidence>
<comment type="caution">
    <text evidence="9">Lacks conserved residue(s) required for the propagation of feature annotation.</text>
</comment>
<keyword evidence="3 9" id="KW-0328">Glycosyltransferase</keyword>
<name>A0A517PEI3_9PLAN</name>
<feature type="binding site" evidence="9">
    <location>
        <position position="183"/>
    </location>
    <ligand>
        <name>anthranilate</name>
        <dbReference type="ChEBI" id="CHEBI:16567"/>
        <label>2</label>
    </ligand>
</feature>
<evidence type="ECO:0000313" key="13">
    <source>
        <dbReference type="Proteomes" id="UP000318741"/>
    </source>
</evidence>
<dbReference type="InterPro" id="IPR000312">
    <property type="entry name" value="Glycosyl_Trfase_fam3"/>
</dbReference>
<feature type="binding site" evidence="9">
    <location>
        <position position="105"/>
    </location>
    <ligand>
        <name>5-phospho-alpha-D-ribose 1-diphosphate</name>
        <dbReference type="ChEBI" id="CHEBI:58017"/>
    </ligand>
</feature>
<evidence type="ECO:0000256" key="8">
    <source>
        <dbReference type="ARBA" id="ARBA00061188"/>
    </source>
</evidence>
<evidence type="ECO:0000259" key="11">
    <source>
        <dbReference type="Pfam" id="PF02885"/>
    </source>
</evidence>
<organism evidence="12 13">
    <name type="scientific">Alienimonas californiensis</name>
    <dbReference type="NCBI Taxonomy" id="2527989"/>
    <lineage>
        <taxon>Bacteria</taxon>
        <taxon>Pseudomonadati</taxon>
        <taxon>Planctomycetota</taxon>
        <taxon>Planctomycetia</taxon>
        <taxon>Planctomycetales</taxon>
        <taxon>Planctomycetaceae</taxon>
        <taxon>Alienimonas</taxon>
    </lineage>
</organism>
<dbReference type="EC" id="2.4.2.18" evidence="9"/>
<dbReference type="Pfam" id="PF00591">
    <property type="entry name" value="Glycos_transf_3"/>
    <property type="match status" value="1"/>
</dbReference>
<dbReference type="GO" id="GO:0005829">
    <property type="term" value="C:cytosol"/>
    <property type="evidence" value="ECO:0007669"/>
    <property type="project" value="TreeGrafter"/>
</dbReference>
<dbReference type="InterPro" id="IPR035902">
    <property type="entry name" value="Nuc_phospho_transferase"/>
</dbReference>
<keyword evidence="4 9" id="KW-0808">Transferase</keyword>
<dbReference type="FunFam" id="3.40.1030.10:FF:000002">
    <property type="entry name" value="Anthranilate phosphoribosyltransferase"/>
    <property type="match status" value="1"/>
</dbReference>
<comment type="cofactor">
    <cofactor evidence="9">
        <name>Mg(2+)</name>
        <dbReference type="ChEBI" id="CHEBI:18420"/>
    </cofactor>
    <text evidence="9">Binds 2 magnesium ions per monomer.</text>
</comment>
<dbReference type="Proteomes" id="UP000318741">
    <property type="component" value="Chromosome"/>
</dbReference>
<dbReference type="Gene3D" id="1.20.970.10">
    <property type="entry name" value="Transferase, Pyrimidine Nucleoside Phosphorylase, Chain C"/>
    <property type="match status" value="1"/>
</dbReference>
<feature type="binding site" evidence="9">
    <location>
        <position position="109"/>
    </location>
    <ligand>
        <name>Mg(2+)</name>
        <dbReference type="ChEBI" id="CHEBI:18420"/>
        <label>1</label>
    </ligand>
</feature>
<evidence type="ECO:0000256" key="9">
    <source>
        <dbReference type="HAMAP-Rule" id="MF_00211"/>
    </source>
</evidence>
<keyword evidence="2 9" id="KW-0028">Amino-acid biosynthesis</keyword>
<dbReference type="Gene3D" id="3.40.1030.10">
    <property type="entry name" value="Nucleoside phosphorylase/phosphoribosyltransferase catalytic domain"/>
    <property type="match status" value="1"/>
</dbReference>
<feature type="domain" description="Glycosyl transferase family 3" evidence="10">
    <location>
        <begin position="91"/>
        <end position="340"/>
    </location>
</feature>
<dbReference type="AlphaFoldDB" id="A0A517PEI3"/>
<feature type="binding site" evidence="9">
    <location>
        <position position="243"/>
    </location>
    <ligand>
        <name>Mg(2+)</name>
        <dbReference type="ChEBI" id="CHEBI:18420"/>
        <label>2</label>
    </ligand>
</feature>
<protein>
    <recommendedName>
        <fullName evidence="9">Anthranilate phosphoribosyltransferase</fullName>
        <ecNumber evidence="9">2.4.2.18</ecNumber>
    </recommendedName>
</protein>
<evidence type="ECO:0000256" key="6">
    <source>
        <dbReference type="ARBA" id="ARBA00023141"/>
    </source>
</evidence>
<dbReference type="SUPFAM" id="SSF47648">
    <property type="entry name" value="Nucleoside phosphorylase/phosphoribosyltransferase N-terminal domain"/>
    <property type="match status" value="1"/>
</dbReference>
<evidence type="ECO:0000256" key="7">
    <source>
        <dbReference type="ARBA" id="ARBA00052328"/>
    </source>
</evidence>
<keyword evidence="6 9" id="KW-0057">Aromatic amino acid biosynthesis</keyword>
<dbReference type="GO" id="GO:0004048">
    <property type="term" value="F:anthranilate phosphoribosyltransferase activity"/>
    <property type="evidence" value="ECO:0007669"/>
    <property type="project" value="UniProtKB-UniRule"/>
</dbReference>
<keyword evidence="9" id="KW-0460">Magnesium</keyword>
<feature type="domain" description="Glycosyl transferase family 3 N-terminal" evidence="11">
    <location>
        <begin position="20"/>
        <end position="75"/>
    </location>
</feature>
<dbReference type="NCBIfam" id="TIGR01245">
    <property type="entry name" value="trpD"/>
    <property type="match status" value="1"/>
</dbReference>
<feature type="binding site" evidence="9">
    <location>
        <position position="97"/>
    </location>
    <ligand>
        <name>anthranilate</name>
        <dbReference type="ChEBI" id="CHEBI:16567"/>
        <label>1</label>
    </ligand>
</feature>
<evidence type="ECO:0000259" key="10">
    <source>
        <dbReference type="Pfam" id="PF00591"/>
    </source>
</evidence>
<dbReference type="InterPro" id="IPR005940">
    <property type="entry name" value="Anthranilate_Pribosyl_Tfrase"/>
</dbReference>
<dbReference type="PANTHER" id="PTHR43285:SF2">
    <property type="entry name" value="ANTHRANILATE PHOSPHORIBOSYLTRANSFERASE"/>
    <property type="match status" value="1"/>
</dbReference>
<dbReference type="InterPro" id="IPR017459">
    <property type="entry name" value="Glycosyl_Trfase_fam3_N_dom"/>
</dbReference>
<evidence type="ECO:0000256" key="2">
    <source>
        <dbReference type="ARBA" id="ARBA00022605"/>
    </source>
</evidence>
<feature type="binding site" evidence="9">
    <location>
        <position position="243"/>
    </location>
    <ligand>
        <name>Mg(2+)</name>
        <dbReference type="ChEBI" id="CHEBI:18420"/>
        <label>1</label>
    </ligand>
</feature>
<feature type="binding site" evidence="9">
    <location>
        <begin position="125"/>
        <end position="133"/>
    </location>
    <ligand>
        <name>5-phospho-alpha-D-ribose 1-diphosphate</name>
        <dbReference type="ChEBI" id="CHEBI:58017"/>
    </ligand>
</feature>
<comment type="pathway">
    <text evidence="1 9">Amino-acid biosynthesis; L-tryptophan biosynthesis; L-tryptophan from chorismate: step 2/5.</text>
</comment>
<dbReference type="GO" id="GO:0000287">
    <property type="term" value="F:magnesium ion binding"/>
    <property type="evidence" value="ECO:0007669"/>
    <property type="project" value="UniProtKB-UniRule"/>
</dbReference>
<keyword evidence="5 9" id="KW-0822">Tryptophan biosynthesis</keyword>
<accession>A0A517PEI3</accession>
<gene>
    <name evidence="9 12" type="primary">trpD</name>
    <name evidence="12" type="ORF">CA12_39160</name>
</gene>
<evidence type="ECO:0000256" key="3">
    <source>
        <dbReference type="ARBA" id="ARBA00022676"/>
    </source>
</evidence>
<sequence length="353" mass="35589">MTAPATNRPSNPVRRALSLALQGRDVPVDRMREAVEAVMDDAADPHALAGLLIALRMKGEVAGELVGAATAMRRRMTPVPVPPAADGSPDPLLDTCGTGGDGLHTFNISTAAALVTAACGVRVAKHGNRSVSSNSGSADVLEALGVNVSLSPEQVGRCVREVGLGFAYAPASHGAMRHAAPVRKGLGVRTLFNLLGPLTNPAGAGHQLLGAASTQHAALLAEALHALGTRRSLVVCGNDELDEVSLWGETAVFVVTPEGVTRETWTAETLGLPGCTAADLRADGPKASAAVIRGVLNGDAGPARAIVVANAAAGLLAVGAESDPRAAAARAAAALDEGAAAAVLSRLAQWTNA</sequence>
<comment type="similarity">
    <text evidence="9">Belongs to the anthranilate phosphoribosyltransferase family.</text>
</comment>
<comment type="similarity">
    <text evidence="8">In the C-terminal section; belongs to the anthranilate phosphoribosyltransferase family.</text>
</comment>
<dbReference type="HAMAP" id="MF_00211">
    <property type="entry name" value="TrpD"/>
    <property type="match status" value="1"/>
</dbReference>
<dbReference type="EMBL" id="CP036265">
    <property type="protein sequence ID" value="QDT17783.1"/>
    <property type="molecule type" value="Genomic_DNA"/>
</dbReference>
<comment type="catalytic activity">
    <reaction evidence="7 9">
        <text>N-(5-phospho-beta-D-ribosyl)anthranilate + diphosphate = 5-phospho-alpha-D-ribose 1-diphosphate + anthranilate</text>
        <dbReference type="Rhea" id="RHEA:11768"/>
        <dbReference type="ChEBI" id="CHEBI:16567"/>
        <dbReference type="ChEBI" id="CHEBI:18277"/>
        <dbReference type="ChEBI" id="CHEBI:33019"/>
        <dbReference type="ChEBI" id="CHEBI:58017"/>
        <dbReference type="EC" id="2.4.2.18"/>
    </reaction>
</comment>
<dbReference type="GO" id="GO:0000162">
    <property type="term" value="P:L-tryptophan biosynthetic process"/>
    <property type="evidence" value="ECO:0007669"/>
    <property type="project" value="UniProtKB-UniRule"/>
</dbReference>
<comment type="function">
    <text evidence="9">Catalyzes the transfer of the phosphoribosyl group of 5-phosphorylribose-1-pyrophosphate (PRPP) to anthranilate to yield N-(5'-phosphoribosyl)-anthranilate (PRA).</text>
</comment>
<dbReference type="KEGG" id="acaf:CA12_39160"/>
<feature type="binding site" evidence="9">
    <location>
        <position position="97"/>
    </location>
    <ligand>
        <name>5-phospho-alpha-D-ribose 1-diphosphate</name>
        <dbReference type="ChEBI" id="CHEBI:58017"/>
    </ligand>
</feature>
<dbReference type="RefSeq" id="WP_145360785.1">
    <property type="nucleotide sequence ID" value="NZ_CP036265.1"/>
</dbReference>
<feature type="binding site" evidence="9">
    <location>
        <position position="137"/>
    </location>
    <ligand>
        <name>5-phospho-alpha-D-ribose 1-diphosphate</name>
        <dbReference type="ChEBI" id="CHEBI:58017"/>
    </ligand>
</feature>
<proteinExistence type="inferred from homology"/>
<dbReference type="OrthoDB" id="9806430at2"/>
<evidence type="ECO:0000313" key="12">
    <source>
        <dbReference type="EMBL" id="QDT17783.1"/>
    </source>
</evidence>
<dbReference type="Pfam" id="PF02885">
    <property type="entry name" value="Glycos_trans_3N"/>
    <property type="match status" value="1"/>
</dbReference>
<dbReference type="InterPro" id="IPR036320">
    <property type="entry name" value="Glycosyl_Trfase_fam3_N_dom_sf"/>
</dbReference>